<feature type="region of interest" description="Disordered" evidence="1">
    <location>
        <begin position="218"/>
        <end position="363"/>
    </location>
</feature>
<sequence>MDVETFKKQQTEQITALLSGFSELQLGFDLEDVVLDDCISAVSDVGMTAEQKQLLLDKLDSQMEARNKILEEQAAQILLKFRLECEKDLENLPPEIRSMSVDEYVNVYHADPTEYFARRAAAQEEKKEDAILGDIINEDGQARNDNEQQVVEIIASQENFMHIEENDVTAKEGIVVPQENSTPIDESDITTKEEIVAPHENPVHTDENDVTTKEAAAAKELNDTENSSLKRTRALREKQTETETPKSRTKIQESDHEGESLAKKRSTRPLQSAARKKKPIAKKTNKSKSTKPSENENDPMQDVVEVPELSKSKVDAKDEEPEKPVTRQKSKKNKEKENVDIFSPIRTRSARRKNDAQIGSNNA</sequence>
<keyword evidence="4" id="KW-1185">Reference proteome</keyword>
<gene>
    <name evidence="3" type="ORF">ALEPTO_LOCUS6315</name>
</gene>
<accession>A0A9N9FT39</accession>
<comment type="caution">
    <text evidence="3">The sequence shown here is derived from an EMBL/GenBank/DDBJ whole genome shotgun (WGS) entry which is preliminary data.</text>
</comment>
<dbReference type="Proteomes" id="UP000789508">
    <property type="component" value="Unassembled WGS sequence"/>
</dbReference>
<name>A0A9N9FT39_9GLOM</name>
<proteinExistence type="predicted"/>
<feature type="compositionally biased region" description="Basic and acidic residues" evidence="1">
    <location>
        <begin position="234"/>
        <end position="262"/>
    </location>
</feature>
<evidence type="ECO:0000259" key="2">
    <source>
        <dbReference type="Pfam" id="PF10444"/>
    </source>
</evidence>
<evidence type="ECO:0000256" key="1">
    <source>
        <dbReference type="SAM" id="MobiDB-lite"/>
    </source>
</evidence>
<dbReference type="AlphaFoldDB" id="A0A9N9FT39"/>
<evidence type="ECO:0000313" key="3">
    <source>
        <dbReference type="EMBL" id="CAG8560211.1"/>
    </source>
</evidence>
<feature type="domain" description="Borealin N-terminal" evidence="2">
    <location>
        <begin position="51"/>
        <end position="106"/>
    </location>
</feature>
<dbReference type="Pfam" id="PF10444">
    <property type="entry name" value="Nbl1_Borealin_N"/>
    <property type="match status" value="1"/>
</dbReference>
<protein>
    <submittedName>
        <fullName evidence="3">9930_t:CDS:1</fullName>
    </submittedName>
</protein>
<dbReference type="OrthoDB" id="2392550at2759"/>
<feature type="compositionally biased region" description="Basic and acidic residues" evidence="1">
    <location>
        <begin position="308"/>
        <end position="325"/>
    </location>
</feature>
<reference evidence="3" key="1">
    <citation type="submission" date="2021-06" db="EMBL/GenBank/DDBJ databases">
        <authorList>
            <person name="Kallberg Y."/>
            <person name="Tangrot J."/>
            <person name="Rosling A."/>
        </authorList>
    </citation>
    <scope>NUCLEOTIDE SEQUENCE</scope>
    <source>
        <strain evidence="3">FL130A</strain>
    </source>
</reference>
<dbReference type="EMBL" id="CAJVPS010002097">
    <property type="protein sequence ID" value="CAG8560211.1"/>
    <property type="molecule type" value="Genomic_DNA"/>
</dbReference>
<feature type="compositionally biased region" description="Basic residues" evidence="1">
    <location>
        <begin position="274"/>
        <end position="289"/>
    </location>
</feature>
<dbReference type="InterPro" id="IPR018851">
    <property type="entry name" value="Borealin_N"/>
</dbReference>
<evidence type="ECO:0000313" key="4">
    <source>
        <dbReference type="Proteomes" id="UP000789508"/>
    </source>
</evidence>
<organism evidence="3 4">
    <name type="scientific">Ambispora leptoticha</name>
    <dbReference type="NCBI Taxonomy" id="144679"/>
    <lineage>
        <taxon>Eukaryota</taxon>
        <taxon>Fungi</taxon>
        <taxon>Fungi incertae sedis</taxon>
        <taxon>Mucoromycota</taxon>
        <taxon>Glomeromycotina</taxon>
        <taxon>Glomeromycetes</taxon>
        <taxon>Archaeosporales</taxon>
        <taxon>Ambisporaceae</taxon>
        <taxon>Ambispora</taxon>
    </lineage>
</organism>